<dbReference type="PANTHER" id="PTHR43649:SF33">
    <property type="entry name" value="POLYGALACTURONAN_RHAMNOGALACTURONAN-BINDING PROTEIN YTCQ"/>
    <property type="match status" value="1"/>
</dbReference>
<reference evidence="7" key="1">
    <citation type="submission" date="2020-10" db="EMBL/GenBank/DDBJ databases">
        <authorList>
            <person name="Gilroy R."/>
        </authorList>
    </citation>
    <scope>NUCLEOTIDE SEQUENCE</scope>
    <source>
        <strain evidence="7">CHK183-6373</strain>
    </source>
</reference>
<gene>
    <name evidence="7" type="ORF">IAA64_13490</name>
</gene>
<evidence type="ECO:0000256" key="3">
    <source>
        <dbReference type="ARBA" id="ARBA00023136"/>
    </source>
</evidence>
<accession>A0A9D1PAN8</accession>
<evidence type="ECO:0000256" key="1">
    <source>
        <dbReference type="ARBA" id="ARBA00022475"/>
    </source>
</evidence>
<evidence type="ECO:0000313" key="7">
    <source>
        <dbReference type="EMBL" id="HIV28970.1"/>
    </source>
</evidence>
<evidence type="ECO:0000256" key="2">
    <source>
        <dbReference type="ARBA" id="ARBA00022729"/>
    </source>
</evidence>
<organism evidence="7 8">
    <name type="scientific">Candidatus Ornithocaccomicrobium faecavium</name>
    <dbReference type="NCBI Taxonomy" id="2840890"/>
    <lineage>
        <taxon>Bacteria</taxon>
        <taxon>Bacillati</taxon>
        <taxon>Bacillota</taxon>
        <taxon>Clostridia</taxon>
        <taxon>Candidatus Ornithocaccomicrobium</taxon>
    </lineage>
</organism>
<evidence type="ECO:0000256" key="6">
    <source>
        <dbReference type="SAM" id="SignalP"/>
    </source>
</evidence>
<keyword evidence="1" id="KW-1003">Cell membrane</keyword>
<keyword evidence="5" id="KW-0449">Lipoprotein</keyword>
<dbReference type="Pfam" id="PF13416">
    <property type="entry name" value="SBP_bac_8"/>
    <property type="match status" value="1"/>
</dbReference>
<dbReference type="Gene3D" id="3.40.190.10">
    <property type="entry name" value="Periplasmic binding protein-like II"/>
    <property type="match status" value="2"/>
</dbReference>
<reference evidence="7" key="2">
    <citation type="journal article" date="2021" name="PeerJ">
        <title>Extensive microbial diversity within the chicken gut microbiome revealed by metagenomics and culture.</title>
        <authorList>
            <person name="Gilroy R."/>
            <person name="Ravi A."/>
            <person name="Getino M."/>
            <person name="Pursley I."/>
            <person name="Horton D.L."/>
            <person name="Alikhan N.F."/>
            <person name="Baker D."/>
            <person name="Gharbi K."/>
            <person name="Hall N."/>
            <person name="Watson M."/>
            <person name="Adriaenssens E.M."/>
            <person name="Foster-Nyarko E."/>
            <person name="Jarju S."/>
            <person name="Secka A."/>
            <person name="Antonio M."/>
            <person name="Oren A."/>
            <person name="Chaudhuri R.R."/>
            <person name="La Ragione R."/>
            <person name="Hildebrand F."/>
            <person name="Pallen M.J."/>
        </authorList>
    </citation>
    <scope>NUCLEOTIDE SEQUENCE</scope>
    <source>
        <strain evidence="7">CHK183-6373</strain>
    </source>
</reference>
<keyword evidence="4" id="KW-0564">Palmitate</keyword>
<keyword evidence="2 6" id="KW-0732">Signal</keyword>
<dbReference type="SUPFAM" id="SSF53850">
    <property type="entry name" value="Periplasmic binding protein-like II"/>
    <property type="match status" value="1"/>
</dbReference>
<dbReference type="AlphaFoldDB" id="A0A9D1PAN8"/>
<feature type="signal peptide" evidence="6">
    <location>
        <begin position="1"/>
        <end position="22"/>
    </location>
</feature>
<dbReference type="InterPro" id="IPR050490">
    <property type="entry name" value="Bact_solute-bd_prot1"/>
</dbReference>
<evidence type="ECO:0000313" key="8">
    <source>
        <dbReference type="Proteomes" id="UP000886884"/>
    </source>
</evidence>
<dbReference type="Proteomes" id="UP000886884">
    <property type="component" value="Unassembled WGS sequence"/>
</dbReference>
<comment type="caution">
    <text evidence="7">The sequence shown here is derived from an EMBL/GenBank/DDBJ whole genome shotgun (WGS) entry which is preliminary data.</text>
</comment>
<proteinExistence type="predicted"/>
<dbReference type="InterPro" id="IPR006059">
    <property type="entry name" value="SBP"/>
</dbReference>
<dbReference type="EMBL" id="DVOT01000245">
    <property type="protein sequence ID" value="HIV28970.1"/>
    <property type="molecule type" value="Genomic_DNA"/>
</dbReference>
<evidence type="ECO:0000256" key="4">
    <source>
        <dbReference type="ARBA" id="ARBA00023139"/>
    </source>
</evidence>
<dbReference type="PANTHER" id="PTHR43649">
    <property type="entry name" value="ARABINOSE-BINDING PROTEIN-RELATED"/>
    <property type="match status" value="1"/>
</dbReference>
<sequence length="500" mass="55689">MKKTLCFLLMVALALTGASALAEEERTTIEIFMQIQTEFDPDTSPIVPALEEACGVNLEFILPPINSYEEQLNLMVASGDYPDLVQFMSTGAANFQDSAENGILLPLDDYIENYPNLQAYIDPASWTAMRSAVSDGKLYGVPRNSVMRTDGWFVRDDWLENVGIELEDCSTVSKQEFYDMLYAFTYNDPDGNGVDDTYGLATGSVNLLFPGAFDVLGWQEAPEGSEYAYMSAQYDRNSSAYVDALAYTAKLWMDGLIDPNDITNEGNAYRDRFYEGTVGVVRTFGGWLNTYEPALQENFPDAKVKYIVGIENDEGECVGTSTLGGNIYGFVSLMSPAAGKEDAILGLLDYMLSDEGWSLVCDGVEGWTYTVENGEKVPTEAFTDFSVYRNDLSLVRRYNDPGYFVLLNNADYDRSWQYIQAACDITVSTLDMGYVPQAAQSNDYMDYATEFSVALNDILIGNQPADTWYTVLNDWYEFGGEAYVQEMNDYIASLNEGAQE</sequence>
<feature type="chain" id="PRO_5039015799" evidence="6">
    <location>
        <begin position="23"/>
        <end position="500"/>
    </location>
</feature>
<protein>
    <submittedName>
        <fullName evidence="7">Extracellular solute-binding protein</fullName>
    </submittedName>
</protein>
<evidence type="ECO:0000256" key="5">
    <source>
        <dbReference type="ARBA" id="ARBA00023288"/>
    </source>
</evidence>
<keyword evidence="3" id="KW-0472">Membrane</keyword>
<name>A0A9D1PAN8_9FIRM</name>